<dbReference type="eggNOG" id="COG2608">
    <property type="taxonomic scope" value="Bacteria"/>
</dbReference>
<keyword evidence="1" id="KW-0479">Metal-binding</keyword>
<dbReference type="KEGG" id="mre:K649_01085"/>
<dbReference type="SUPFAM" id="SSF55008">
    <property type="entry name" value="HMA, heavy metal-associated domain"/>
    <property type="match status" value="1"/>
</dbReference>
<dbReference type="PANTHER" id="PTHR22814:SF287">
    <property type="entry name" value="COPPER TRANSPORT PROTEIN ATX1"/>
    <property type="match status" value="1"/>
</dbReference>
<accession>M9X2L0</accession>
<dbReference type="PROSITE" id="PS01047">
    <property type="entry name" value="HMA_1"/>
    <property type="match status" value="1"/>
</dbReference>
<dbReference type="PATRIC" id="fig|504728.9.peg.226"/>
<sequence>MEVTMTQLKIEGMSCNNCVRHVTEALKKVPGVEHVEVSLQEGRATVTGTAPVDKLIEAVQEEGYTARVA</sequence>
<dbReference type="Proteomes" id="UP000013026">
    <property type="component" value="Chromosome"/>
</dbReference>
<protein>
    <submittedName>
        <fullName evidence="3">Heavy metal transport/detoxification protein</fullName>
    </submittedName>
</protein>
<dbReference type="PROSITE" id="PS50846">
    <property type="entry name" value="HMA_2"/>
    <property type="match status" value="1"/>
</dbReference>
<evidence type="ECO:0000259" key="2">
    <source>
        <dbReference type="PROSITE" id="PS50846"/>
    </source>
</evidence>
<dbReference type="InterPro" id="IPR006121">
    <property type="entry name" value="HMA_dom"/>
</dbReference>
<evidence type="ECO:0000313" key="3">
    <source>
        <dbReference type="EMBL" id="AGK03527.1"/>
    </source>
</evidence>
<name>M9X2L0_MEIRD</name>
<dbReference type="PANTHER" id="PTHR22814">
    <property type="entry name" value="COPPER TRANSPORT PROTEIN ATOX1-RELATED"/>
    <property type="match status" value="1"/>
</dbReference>
<dbReference type="AlphaFoldDB" id="M9X2L0"/>
<dbReference type="STRING" id="504728.K649_01085"/>
<dbReference type="Gene3D" id="3.30.70.100">
    <property type="match status" value="1"/>
</dbReference>
<evidence type="ECO:0000313" key="4">
    <source>
        <dbReference type="Proteomes" id="UP000013026"/>
    </source>
</evidence>
<dbReference type="GO" id="GO:0046872">
    <property type="term" value="F:metal ion binding"/>
    <property type="evidence" value="ECO:0007669"/>
    <property type="project" value="UniProtKB-KW"/>
</dbReference>
<dbReference type="Pfam" id="PF00403">
    <property type="entry name" value="HMA"/>
    <property type="match status" value="1"/>
</dbReference>
<dbReference type="FunFam" id="3.30.70.100:FF:000001">
    <property type="entry name" value="ATPase copper transporting beta"/>
    <property type="match status" value="1"/>
</dbReference>
<dbReference type="CDD" id="cd00371">
    <property type="entry name" value="HMA"/>
    <property type="match status" value="1"/>
</dbReference>
<organism evidence="3 4">
    <name type="scientific">Meiothermus ruber (strain ATCC 35948 / DSM 1279 / VKM B-1258 / 21)</name>
    <name type="common">Thermus ruber</name>
    <dbReference type="NCBI Taxonomy" id="504728"/>
    <lineage>
        <taxon>Bacteria</taxon>
        <taxon>Thermotogati</taxon>
        <taxon>Deinococcota</taxon>
        <taxon>Deinococci</taxon>
        <taxon>Thermales</taxon>
        <taxon>Thermaceae</taxon>
        <taxon>Meiothermus</taxon>
    </lineage>
</organism>
<evidence type="ECO:0000256" key="1">
    <source>
        <dbReference type="ARBA" id="ARBA00022723"/>
    </source>
</evidence>
<gene>
    <name evidence="3" type="ORF">K649_01085</name>
</gene>
<reference evidence="3 4" key="1">
    <citation type="submission" date="2013-04" db="EMBL/GenBank/DDBJ databases">
        <authorList>
            <person name="Chin J."/>
            <person name="Alexander D.H."/>
            <person name="Marks P."/>
            <person name="Korlach J."/>
            <person name="Clum A."/>
            <person name="Copeland A."/>
        </authorList>
    </citation>
    <scope>NUCLEOTIDE SEQUENCE [LARGE SCALE GENOMIC DNA]</scope>
    <source>
        <strain evidence="4">ATCC 35948 / DSM 1279 / VKM B-1258 / 21</strain>
    </source>
</reference>
<feature type="domain" description="HMA" evidence="2">
    <location>
        <begin position="4"/>
        <end position="67"/>
    </location>
</feature>
<dbReference type="InterPro" id="IPR017969">
    <property type="entry name" value="Heavy-metal-associated_CS"/>
</dbReference>
<dbReference type="EMBL" id="CP005385">
    <property type="protein sequence ID" value="AGK03527.1"/>
    <property type="molecule type" value="Genomic_DNA"/>
</dbReference>
<proteinExistence type="predicted"/>
<dbReference type="InterPro" id="IPR036163">
    <property type="entry name" value="HMA_dom_sf"/>
</dbReference>